<dbReference type="PROSITE" id="PS50994">
    <property type="entry name" value="INTEGRASE"/>
    <property type="match status" value="1"/>
</dbReference>
<gene>
    <name evidence="2" type="ORF">DRJ04_07130</name>
</gene>
<dbReference type="Gene3D" id="3.30.420.10">
    <property type="entry name" value="Ribonuclease H-like superfamily/Ribonuclease H"/>
    <property type="match status" value="1"/>
</dbReference>
<evidence type="ECO:0000313" key="3">
    <source>
        <dbReference type="Proteomes" id="UP000280417"/>
    </source>
</evidence>
<accession>A0A662D828</accession>
<reference evidence="2 3" key="1">
    <citation type="submission" date="2018-06" db="EMBL/GenBank/DDBJ databases">
        <title>Extensive metabolic versatility and redundancy in microbially diverse, dynamic hydrothermal sediments.</title>
        <authorList>
            <person name="Dombrowski N."/>
            <person name="Teske A."/>
            <person name="Baker B.J."/>
        </authorList>
    </citation>
    <scope>NUCLEOTIDE SEQUENCE [LARGE SCALE GENOMIC DNA]</scope>
    <source>
        <strain evidence="2">B3_G15</strain>
    </source>
</reference>
<dbReference type="GO" id="GO:0003676">
    <property type="term" value="F:nucleic acid binding"/>
    <property type="evidence" value="ECO:0007669"/>
    <property type="project" value="InterPro"/>
</dbReference>
<dbReference type="AlphaFoldDB" id="A0A662D828"/>
<protein>
    <recommendedName>
        <fullName evidence="1">Integrase catalytic domain-containing protein</fullName>
    </recommendedName>
</protein>
<proteinExistence type="predicted"/>
<dbReference type="SUPFAM" id="SSF53098">
    <property type="entry name" value="Ribonuclease H-like"/>
    <property type="match status" value="1"/>
</dbReference>
<evidence type="ECO:0000313" key="2">
    <source>
        <dbReference type="EMBL" id="RLE11934.1"/>
    </source>
</evidence>
<organism evidence="2 3">
    <name type="scientific">Aerophobetes bacterium</name>
    <dbReference type="NCBI Taxonomy" id="2030807"/>
    <lineage>
        <taxon>Bacteria</taxon>
        <taxon>Candidatus Aerophobota</taxon>
    </lineage>
</organism>
<dbReference type="InterPro" id="IPR012337">
    <property type="entry name" value="RNaseH-like_sf"/>
</dbReference>
<dbReference type="InterPro" id="IPR036397">
    <property type="entry name" value="RNaseH_sf"/>
</dbReference>
<dbReference type="EMBL" id="QMQA01000207">
    <property type="protein sequence ID" value="RLE11934.1"/>
    <property type="molecule type" value="Genomic_DNA"/>
</dbReference>
<dbReference type="GO" id="GO:0015074">
    <property type="term" value="P:DNA integration"/>
    <property type="evidence" value="ECO:0007669"/>
    <property type="project" value="InterPro"/>
</dbReference>
<dbReference type="Proteomes" id="UP000280417">
    <property type="component" value="Unassembled WGS sequence"/>
</dbReference>
<dbReference type="InterPro" id="IPR001584">
    <property type="entry name" value="Integrase_cat-core"/>
</dbReference>
<name>A0A662D828_UNCAE</name>
<comment type="caution">
    <text evidence="2">The sequence shown here is derived from an EMBL/GenBank/DDBJ whole genome shotgun (WGS) entry which is preliminary data.</text>
</comment>
<sequence length="196" mass="22924">MRNILLELPDYRPAVIRFRPAKRFEMENIGELVQLDTSSSRSWFFHFGKELICAIVCLDDHSRKILAGHLFTSDDVYNNLLVLREVIEKYGIFELAYTDCDSKFKFSSRKPSMWQQVVTAPDEVITQVKYVLLKIHSTLLTHLPGNARATGKIEKWFQFFQSWFCQETSLRIFPLKSLMRNFRNLSASTTKDSMKV</sequence>
<evidence type="ECO:0000259" key="1">
    <source>
        <dbReference type="PROSITE" id="PS50994"/>
    </source>
</evidence>
<feature type="domain" description="Integrase catalytic" evidence="1">
    <location>
        <begin position="16"/>
        <end position="196"/>
    </location>
</feature>